<organism evidence="1 2">
    <name type="scientific">Streptomyces cuspidosporus</name>
    <dbReference type="NCBI Taxonomy" id="66882"/>
    <lineage>
        <taxon>Bacteria</taxon>
        <taxon>Bacillati</taxon>
        <taxon>Actinomycetota</taxon>
        <taxon>Actinomycetes</taxon>
        <taxon>Kitasatosporales</taxon>
        <taxon>Streptomycetaceae</taxon>
        <taxon>Streptomyces</taxon>
    </lineage>
</organism>
<evidence type="ECO:0000313" key="2">
    <source>
        <dbReference type="Proteomes" id="UP001500253"/>
    </source>
</evidence>
<sequence length="369" mass="41353">MPSFFPELMNTDFSKLDALADKWRATHKDIKGLAKRVQKEMLKPLKDEGYWEGAAAPYAWAQIDNIRDQIESATKVADSVRKVIEDAVGELRVIQKDLKDAVRRARDQGLHVDSDGVVSRPGGASTEKAMDDAQDEIIDLVKKGIKADHALAVTLMTDIGLGAWFNSGKQRTDINHTDSISENQYNAVGRALDGKDPWPDRNNVHPYRLGWDWLSGTGPEHREFTNGDKLTELIRRSESMKGIREKTLSKWQETARLKGDVKYSISEDGYIGAGKKLVTEDIPAIFTNDKDGLGQAFTGSYSVKYEVKGVEDDGSLVVKYELDNKTSRSSFLHYIGYHKWMDIVNSGWGPGRDIHQKIVWTERIPADGS</sequence>
<reference evidence="1 2" key="1">
    <citation type="journal article" date="2019" name="Int. J. Syst. Evol. Microbiol.">
        <title>The Global Catalogue of Microorganisms (GCM) 10K type strain sequencing project: providing services to taxonomists for standard genome sequencing and annotation.</title>
        <authorList>
            <consortium name="The Broad Institute Genomics Platform"/>
            <consortium name="The Broad Institute Genome Sequencing Center for Infectious Disease"/>
            <person name="Wu L."/>
            <person name="Ma J."/>
        </authorList>
    </citation>
    <scope>NUCLEOTIDE SEQUENCE [LARGE SCALE GENOMIC DNA]</scope>
    <source>
        <strain evidence="1 2">JCM 4316</strain>
    </source>
</reference>
<dbReference type="Proteomes" id="UP001500253">
    <property type="component" value="Unassembled WGS sequence"/>
</dbReference>
<name>A0ABN3FMI9_9ACTN</name>
<gene>
    <name evidence="1" type="ORF">GCM10010246_16600</name>
</gene>
<protein>
    <recommendedName>
        <fullName evidence="3">WXG100 family type VII secretion target</fullName>
    </recommendedName>
</protein>
<dbReference type="EMBL" id="BAAASD010000005">
    <property type="protein sequence ID" value="GAA2333628.1"/>
    <property type="molecule type" value="Genomic_DNA"/>
</dbReference>
<comment type="caution">
    <text evidence="1">The sequence shown here is derived from an EMBL/GenBank/DDBJ whole genome shotgun (WGS) entry which is preliminary data.</text>
</comment>
<proteinExistence type="predicted"/>
<evidence type="ECO:0008006" key="3">
    <source>
        <dbReference type="Google" id="ProtNLM"/>
    </source>
</evidence>
<keyword evidence="2" id="KW-1185">Reference proteome</keyword>
<accession>A0ABN3FMI9</accession>
<evidence type="ECO:0000313" key="1">
    <source>
        <dbReference type="EMBL" id="GAA2333628.1"/>
    </source>
</evidence>